<comment type="caution">
    <text evidence="7">The sequence shown here is derived from an EMBL/GenBank/DDBJ whole genome shotgun (WGS) entry which is preliminary data.</text>
</comment>
<feature type="domain" description="Pyridoxamine kinase/Phosphomethylpyrimidine kinase" evidence="6">
    <location>
        <begin position="88"/>
        <end position="253"/>
    </location>
</feature>
<evidence type="ECO:0000313" key="8">
    <source>
        <dbReference type="Proteomes" id="UP000773614"/>
    </source>
</evidence>
<dbReference type="GO" id="GO:0009443">
    <property type="term" value="P:pyridoxal 5'-phosphate salvage"/>
    <property type="evidence" value="ECO:0007669"/>
    <property type="project" value="InterPro"/>
</dbReference>
<dbReference type="InterPro" id="IPR004625">
    <property type="entry name" value="PyrdxlKinase"/>
</dbReference>
<dbReference type="GO" id="GO:0005524">
    <property type="term" value="F:ATP binding"/>
    <property type="evidence" value="ECO:0007669"/>
    <property type="project" value="UniProtKB-KW"/>
</dbReference>
<organism evidence="7 8">
    <name type="scientific">Propylenella binzhouense</name>
    <dbReference type="NCBI Taxonomy" id="2555902"/>
    <lineage>
        <taxon>Bacteria</taxon>
        <taxon>Pseudomonadati</taxon>
        <taxon>Pseudomonadota</taxon>
        <taxon>Alphaproteobacteria</taxon>
        <taxon>Hyphomicrobiales</taxon>
        <taxon>Propylenellaceae</taxon>
        <taxon>Propylenella</taxon>
    </lineage>
</organism>
<dbReference type="EMBL" id="SPKJ01000030">
    <property type="protein sequence ID" value="MYZ48173.1"/>
    <property type="molecule type" value="Genomic_DNA"/>
</dbReference>
<dbReference type="AlphaFoldDB" id="A0A964T483"/>
<dbReference type="GO" id="GO:0008478">
    <property type="term" value="F:pyridoxal kinase activity"/>
    <property type="evidence" value="ECO:0007669"/>
    <property type="project" value="UniProtKB-EC"/>
</dbReference>
<keyword evidence="5" id="KW-0067">ATP-binding</keyword>
<sequence length="290" mass="29959">MPRPPVVAISSHVARGSVGNRAMAFALERLGHEVWSVPTVLLAHHPGRGPGPRTAIARDTFAAMLDALGAADRFPAVGGLVSGYFADAGQVEAVARLVSALKEASPGALFVCDPVIGDSGRLYVDDSVAAAVRDRLLPLADVATPNAFECAWLAGEPGRTGDAATLAALLPCPNVVVTSVPALMRGHIGNLLSTEGDAVLAEHRAVETAVKGTGDLLAALLLARLLEGRGIVKALEMAAASVFEVVAATARAGGDEMMLAEFQTALVQPRAPVAIRRFAPRPSLKPRPLV</sequence>
<keyword evidence="2 7" id="KW-0808">Transferase</keyword>
<dbReference type="PANTHER" id="PTHR10534">
    <property type="entry name" value="PYRIDOXAL KINASE"/>
    <property type="match status" value="1"/>
</dbReference>
<keyword evidence="4 7" id="KW-0418">Kinase</keyword>
<evidence type="ECO:0000256" key="4">
    <source>
        <dbReference type="ARBA" id="ARBA00022777"/>
    </source>
</evidence>
<dbReference type="RefSeq" id="WP_161140524.1">
    <property type="nucleotide sequence ID" value="NZ_SPKJ01000030.1"/>
</dbReference>
<reference evidence="7" key="1">
    <citation type="submission" date="2019-03" db="EMBL/GenBank/DDBJ databases">
        <title>Afifella sp. nov., isolated from activated sludge.</title>
        <authorList>
            <person name="Li Q."/>
            <person name="Liu Y."/>
        </authorList>
    </citation>
    <scope>NUCLEOTIDE SEQUENCE</scope>
    <source>
        <strain evidence="7">L72</strain>
    </source>
</reference>
<dbReference type="Gene3D" id="3.40.1190.20">
    <property type="match status" value="1"/>
</dbReference>
<dbReference type="NCBIfam" id="TIGR00687">
    <property type="entry name" value="pyridox_kin"/>
    <property type="match status" value="1"/>
</dbReference>
<protein>
    <recommendedName>
        <fullName evidence="1">pyridoxal kinase</fullName>
        <ecNumber evidence="1">2.7.1.35</ecNumber>
    </recommendedName>
</protein>
<evidence type="ECO:0000256" key="5">
    <source>
        <dbReference type="ARBA" id="ARBA00022840"/>
    </source>
</evidence>
<dbReference type="OrthoDB" id="9800808at2"/>
<dbReference type="EC" id="2.7.1.35" evidence="1"/>
<dbReference type="GO" id="GO:0005829">
    <property type="term" value="C:cytosol"/>
    <property type="evidence" value="ECO:0007669"/>
    <property type="project" value="TreeGrafter"/>
</dbReference>
<dbReference type="CDD" id="cd01173">
    <property type="entry name" value="pyridoxal_pyridoxamine_kinase"/>
    <property type="match status" value="1"/>
</dbReference>
<evidence type="ECO:0000256" key="1">
    <source>
        <dbReference type="ARBA" id="ARBA00012104"/>
    </source>
</evidence>
<dbReference type="Proteomes" id="UP000773614">
    <property type="component" value="Unassembled WGS sequence"/>
</dbReference>
<accession>A0A964T483</accession>
<gene>
    <name evidence="7" type="ORF">E4O86_10670</name>
</gene>
<dbReference type="SUPFAM" id="SSF53613">
    <property type="entry name" value="Ribokinase-like"/>
    <property type="match status" value="1"/>
</dbReference>
<dbReference type="Pfam" id="PF08543">
    <property type="entry name" value="Phos_pyr_kin"/>
    <property type="match status" value="1"/>
</dbReference>
<evidence type="ECO:0000256" key="3">
    <source>
        <dbReference type="ARBA" id="ARBA00022741"/>
    </source>
</evidence>
<evidence type="ECO:0000259" key="6">
    <source>
        <dbReference type="Pfam" id="PF08543"/>
    </source>
</evidence>
<dbReference type="PANTHER" id="PTHR10534:SF2">
    <property type="entry name" value="PYRIDOXAL KINASE"/>
    <property type="match status" value="1"/>
</dbReference>
<proteinExistence type="predicted"/>
<dbReference type="InterPro" id="IPR013749">
    <property type="entry name" value="PM/HMP-P_kinase-1"/>
</dbReference>
<evidence type="ECO:0000256" key="2">
    <source>
        <dbReference type="ARBA" id="ARBA00022679"/>
    </source>
</evidence>
<name>A0A964T483_9HYPH</name>
<dbReference type="InterPro" id="IPR029056">
    <property type="entry name" value="Ribokinase-like"/>
</dbReference>
<keyword evidence="3" id="KW-0547">Nucleotide-binding</keyword>
<keyword evidence="8" id="KW-1185">Reference proteome</keyword>
<evidence type="ECO:0000313" key="7">
    <source>
        <dbReference type="EMBL" id="MYZ48173.1"/>
    </source>
</evidence>